<dbReference type="PIRSF" id="PIRSF000097">
    <property type="entry name" value="AKR"/>
    <property type="match status" value="1"/>
</dbReference>
<feature type="binding site" evidence="5">
    <location>
        <position position="117"/>
    </location>
    <ligand>
        <name>substrate</name>
    </ligand>
</feature>
<dbReference type="PRINTS" id="PR00069">
    <property type="entry name" value="ALDKETRDTASE"/>
</dbReference>
<dbReference type="AlphaFoldDB" id="A0AAV2T4T1"/>
<comment type="similarity">
    <text evidence="1">Belongs to the aldo/keto reductase family.</text>
</comment>
<dbReference type="InterPro" id="IPR036812">
    <property type="entry name" value="NAD(P)_OxRdtase_dom_sf"/>
</dbReference>
<protein>
    <recommendedName>
        <fullName evidence="7">NADP-dependent oxidoreductase domain-containing protein</fullName>
    </recommendedName>
</protein>
<dbReference type="SUPFAM" id="SSF51430">
    <property type="entry name" value="NAD(P)-linked oxidoreductase"/>
    <property type="match status" value="1"/>
</dbReference>
<keyword evidence="3" id="KW-0560">Oxidoreductase</keyword>
<evidence type="ECO:0000259" key="7">
    <source>
        <dbReference type="Pfam" id="PF00248"/>
    </source>
</evidence>
<accession>A0AAV2T4T1</accession>
<dbReference type="CDD" id="cd19071">
    <property type="entry name" value="AKR_AKR1-5-like"/>
    <property type="match status" value="1"/>
</dbReference>
<feature type="domain" description="NADP-dependent oxidoreductase" evidence="7">
    <location>
        <begin position="27"/>
        <end position="292"/>
    </location>
</feature>
<evidence type="ECO:0000256" key="4">
    <source>
        <dbReference type="PIRSR" id="PIRSR000097-1"/>
    </source>
</evidence>
<evidence type="ECO:0000256" key="5">
    <source>
        <dbReference type="PIRSR" id="PIRSR000097-2"/>
    </source>
</evidence>
<dbReference type="FunFam" id="3.20.20.100:FF:000006">
    <property type="entry name" value="Aldo-keto reductase family 1 member A1"/>
    <property type="match status" value="1"/>
</dbReference>
<dbReference type="PANTHER" id="PTHR11732">
    <property type="entry name" value="ALDO/KETO REDUCTASE"/>
    <property type="match status" value="1"/>
</dbReference>
<dbReference type="GO" id="GO:0016491">
    <property type="term" value="F:oxidoreductase activity"/>
    <property type="evidence" value="ECO:0007669"/>
    <property type="project" value="UniProtKB-KW"/>
</dbReference>
<dbReference type="InterPro" id="IPR023210">
    <property type="entry name" value="NADP_OxRdtase_dom"/>
</dbReference>
<gene>
    <name evidence="8" type="ORF">CDAUBV1_LOCUS5023</name>
</gene>
<dbReference type="Pfam" id="PF00248">
    <property type="entry name" value="Aldo_ket_red"/>
    <property type="match status" value="1"/>
</dbReference>
<evidence type="ECO:0000256" key="2">
    <source>
        <dbReference type="ARBA" id="ARBA00022857"/>
    </source>
</evidence>
<proteinExistence type="inferred from homology"/>
<feature type="active site" description="Proton donor" evidence="4">
    <location>
        <position position="55"/>
    </location>
</feature>
<sequence>MAKNITSVKTIIMSNGLKIPVLGLGTSGVPHDKIDRAVGTALMAGYREFDCAYYYGNEGRVGKALTKSMKELGIDREELFITSKVWFTHLHPDMVEKSCRQSLKDLQLKYLDLLLVHWPVAFKPCDTGFRIQDSITKYTVDSIPLTDTWKAMEKLVDDGLVKSIGLSNFNKRQLDEILEHARIKPVNLQIEMHANFPNTKMAEYAQSKGLVVTAYSPLSSMAKFQEKGNALTESWVQRIAEAHNKTPAQILLRYLVQRGVTVIPKSQTPERIVQNAQIFDFNLTDDEMHTLNTSGTNERKFTLPGSECHPNYPFHDDY</sequence>
<dbReference type="InterPro" id="IPR020471">
    <property type="entry name" value="AKR"/>
</dbReference>
<feature type="site" description="Lowers pKa of active site Tyr" evidence="6">
    <location>
        <position position="84"/>
    </location>
</feature>
<dbReference type="EMBL" id="CAXLJL010000121">
    <property type="protein sequence ID" value="CAL5132174.1"/>
    <property type="molecule type" value="Genomic_DNA"/>
</dbReference>
<evidence type="ECO:0000256" key="3">
    <source>
        <dbReference type="ARBA" id="ARBA00023002"/>
    </source>
</evidence>
<evidence type="ECO:0000313" key="9">
    <source>
        <dbReference type="Proteomes" id="UP001497525"/>
    </source>
</evidence>
<evidence type="ECO:0000256" key="1">
    <source>
        <dbReference type="ARBA" id="ARBA00007905"/>
    </source>
</evidence>
<evidence type="ECO:0000313" key="8">
    <source>
        <dbReference type="EMBL" id="CAL5132174.1"/>
    </source>
</evidence>
<name>A0AAV2T4T1_CALDB</name>
<dbReference type="Proteomes" id="UP001497525">
    <property type="component" value="Unassembled WGS sequence"/>
</dbReference>
<comment type="caution">
    <text evidence="8">The sequence shown here is derived from an EMBL/GenBank/DDBJ whole genome shotgun (WGS) entry which is preliminary data.</text>
</comment>
<organism evidence="8 9">
    <name type="scientific">Calicophoron daubneyi</name>
    <name type="common">Rumen fluke</name>
    <name type="synonym">Paramphistomum daubneyi</name>
    <dbReference type="NCBI Taxonomy" id="300641"/>
    <lineage>
        <taxon>Eukaryota</taxon>
        <taxon>Metazoa</taxon>
        <taxon>Spiralia</taxon>
        <taxon>Lophotrochozoa</taxon>
        <taxon>Platyhelminthes</taxon>
        <taxon>Trematoda</taxon>
        <taxon>Digenea</taxon>
        <taxon>Plagiorchiida</taxon>
        <taxon>Pronocephalata</taxon>
        <taxon>Paramphistomoidea</taxon>
        <taxon>Paramphistomidae</taxon>
        <taxon>Calicophoron</taxon>
    </lineage>
</organism>
<keyword evidence="2" id="KW-0521">NADP</keyword>
<dbReference type="InterPro" id="IPR018170">
    <property type="entry name" value="Aldo/ket_reductase_CS"/>
</dbReference>
<reference evidence="8" key="1">
    <citation type="submission" date="2024-06" db="EMBL/GenBank/DDBJ databases">
        <authorList>
            <person name="Liu X."/>
            <person name="Lenzi L."/>
            <person name="Haldenby T S."/>
            <person name="Uol C."/>
        </authorList>
    </citation>
    <scope>NUCLEOTIDE SEQUENCE</scope>
</reference>
<dbReference type="PROSITE" id="PS00062">
    <property type="entry name" value="ALDOKETO_REDUCTASE_2"/>
    <property type="match status" value="1"/>
</dbReference>
<evidence type="ECO:0000256" key="6">
    <source>
        <dbReference type="PIRSR" id="PIRSR000097-3"/>
    </source>
</evidence>
<dbReference type="Gene3D" id="3.20.20.100">
    <property type="entry name" value="NADP-dependent oxidoreductase domain"/>
    <property type="match status" value="1"/>
</dbReference>